<dbReference type="Proteomes" id="UP001589738">
    <property type="component" value="Unassembled WGS sequence"/>
</dbReference>
<protein>
    <submittedName>
        <fullName evidence="3">Glycosyltransferase family 4 protein</fullName>
        <ecNumber evidence="3">2.4.-.-</ecNumber>
    </submittedName>
</protein>
<evidence type="ECO:0000313" key="4">
    <source>
        <dbReference type="Proteomes" id="UP001589738"/>
    </source>
</evidence>
<comment type="caution">
    <text evidence="3">The sequence shown here is derived from an EMBL/GenBank/DDBJ whole genome shotgun (WGS) entry which is preliminary data.</text>
</comment>
<name>A0ABV6KQX1_9BACI</name>
<dbReference type="PANTHER" id="PTHR12526">
    <property type="entry name" value="GLYCOSYLTRANSFERASE"/>
    <property type="match status" value="1"/>
</dbReference>
<keyword evidence="4" id="KW-1185">Reference proteome</keyword>
<evidence type="ECO:0000259" key="1">
    <source>
        <dbReference type="Pfam" id="PF00534"/>
    </source>
</evidence>
<feature type="domain" description="Glycosyl transferase family 1" evidence="1">
    <location>
        <begin position="187"/>
        <end position="358"/>
    </location>
</feature>
<accession>A0ABV6KQX1</accession>
<dbReference type="Pfam" id="PF13439">
    <property type="entry name" value="Glyco_transf_4"/>
    <property type="match status" value="1"/>
</dbReference>
<dbReference type="InterPro" id="IPR001296">
    <property type="entry name" value="Glyco_trans_1"/>
</dbReference>
<organism evidence="3 4">
    <name type="scientific">Robertmurraya beringensis</name>
    <dbReference type="NCBI Taxonomy" id="641660"/>
    <lineage>
        <taxon>Bacteria</taxon>
        <taxon>Bacillati</taxon>
        <taxon>Bacillota</taxon>
        <taxon>Bacilli</taxon>
        <taxon>Bacillales</taxon>
        <taxon>Bacillaceae</taxon>
        <taxon>Robertmurraya</taxon>
    </lineage>
</organism>
<dbReference type="InterPro" id="IPR028098">
    <property type="entry name" value="Glyco_trans_4-like_N"/>
</dbReference>
<evidence type="ECO:0000313" key="3">
    <source>
        <dbReference type="EMBL" id="MFC0475397.1"/>
    </source>
</evidence>
<dbReference type="EC" id="2.4.-.-" evidence="3"/>
<evidence type="ECO:0000259" key="2">
    <source>
        <dbReference type="Pfam" id="PF13439"/>
    </source>
</evidence>
<dbReference type="CDD" id="cd03801">
    <property type="entry name" value="GT4_PimA-like"/>
    <property type="match status" value="1"/>
</dbReference>
<reference evidence="3 4" key="1">
    <citation type="submission" date="2024-09" db="EMBL/GenBank/DDBJ databases">
        <authorList>
            <person name="Sun Q."/>
            <person name="Mori K."/>
        </authorList>
    </citation>
    <scope>NUCLEOTIDE SEQUENCE [LARGE SCALE GENOMIC DNA]</scope>
    <source>
        <strain evidence="3 4">CGMCC 1.9126</strain>
    </source>
</reference>
<dbReference type="SUPFAM" id="SSF53756">
    <property type="entry name" value="UDP-Glycosyltransferase/glycogen phosphorylase"/>
    <property type="match status" value="1"/>
</dbReference>
<dbReference type="Gene3D" id="3.40.50.2000">
    <property type="entry name" value="Glycogen Phosphorylase B"/>
    <property type="match status" value="2"/>
</dbReference>
<keyword evidence="3" id="KW-0808">Transferase</keyword>
<feature type="domain" description="Glycosyltransferase subfamily 4-like N-terminal" evidence="2">
    <location>
        <begin position="23"/>
        <end position="172"/>
    </location>
</feature>
<proteinExistence type="predicted"/>
<gene>
    <name evidence="3" type="ORF">ACFFHF_09060</name>
</gene>
<dbReference type="EMBL" id="JBHLUU010000026">
    <property type="protein sequence ID" value="MFC0475397.1"/>
    <property type="molecule type" value="Genomic_DNA"/>
</dbReference>
<dbReference type="PANTHER" id="PTHR12526:SF638">
    <property type="entry name" value="SPORE COAT PROTEIN SA"/>
    <property type="match status" value="1"/>
</dbReference>
<dbReference type="Pfam" id="PF00534">
    <property type="entry name" value="Glycos_transf_1"/>
    <property type="match status" value="1"/>
</dbReference>
<dbReference type="RefSeq" id="WP_377057909.1">
    <property type="nucleotide sequence ID" value="NZ_JBHLUU010000026.1"/>
</dbReference>
<keyword evidence="3" id="KW-0328">Glycosyltransferase</keyword>
<dbReference type="GO" id="GO:0016757">
    <property type="term" value="F:glycosyltransferase activity"/>
    <property type="evidence" value="ECO:0007669"/>
    <property type="project" value="UniProtKB-KW"/>
</dbReference>
<sequence>MNVLLICTEMLPVPNIRGGAIQTYICGVSHLLSEQHQITIISRTDPDLPDEEVVNGIRYVRIDSQRLLDIYKDGIVKYLSETEEKYDIIHIFNRPKLVLPVSEVAPNSRIILSMHNDMFKPEKISRAEGAAAVEKTDKIITISKYIGQTIVSYFPEAEPKIVPIYSGVDLSRFAPWMKSESALQARKAIRSKYDLGSQKIILFVGRLSRNKGPHVLVKAMSEVKSKDAVLVIVGAAWFSDDRVSDYIAYTRALADRSPIPVITTGFVQADEVHNWFCAADVFVCTSIWEEPLARVHYEAMAAGLPFITTARGGNPEIVQNDNGYLVQNPEDPSEYANYLNKMLSNLDYTREMGLRGRKMVEENFTWNHVANNILSVWESIPSEN</sequence>